<dbReference type="PROSITE" id="PS51318">
    <property type="entry name" value="TAT"/>
    <property type="match status" value="1"/>
</dbReference>
<protein>
    <submittedName>
        <fullName evidence="5">TlpA disulfide reductase family protein</fullName>
    </submittedName>
</protein>
<dbReference type="Gene3D" id="3.40.30.10">
    <property type="entry name" value="Glutaredoxin"/>
    <property type="match status" value="1"/>
</dbReference>
<evidence type="ECO:0000313" key="5">
    <source>
        <dbReference type="EMBL" id="MDT9001163.1"/>
    </source>
</evidence>
<comment type="subcellular location">
    <subcellularLocation>
        <location evidence="1">Cell envelope</location>
    </subcellularLocation>
</comment>
<proteinExistence type="predicted"/>
<dbReference type="EMBL" id="JAVXZY010000008">
    <property type="protein sequence ID" value="MDT9001163.1"/>
    <property type="molecule type" value="Genomic_DNA"/>
</dbReference>
<evidence type="ECO:0000313" key="6">
    <source>
        <dbReference type="Proteomes" id="UP001246372"/>
    </source>
</evidence>
<dbReference type="PANTHER" id="PTHR42852">
    <property type="entry name" value="THIOL:DISULFIDE INTERCHANGE PROTEIN DSBE"/>
    <property type="match status" value="1"/>
</dbReference>
<reference evidence="5" key="1">
    <citation type="submission" date="2023-09" db="EMBL/GenBank/DDBJ databases">
        <title>Paucibacter sp. APW11 Genome sequencing and assembly.</title>
        <authorList>
            <person name="Kim I."/>
        </authorList>
    </citation>
    <scope>NUCLEOTIDE SEQUENCE</scope>
    <source>
        <strain evidence="5">APW11</strain>
    </source>
</reference>
<organism evidence="5 6">
    <name type="scientific">Roseateles aquae</name>
    <dbReference type="NCBI Taxonomy" id="3077235"/>
    <lineage>
        <taxon>Bacteria</taxon>
        <taxon>Pseudomonadati</taxon>
        <taxon>Pseudomonadota</taxon>
        <taxon>Betaproteobacteria</taxon>
        <taxon>Burkholderiales</taxon>
        <taxon>Sphaerotilaceae</taxon>
        <taxon>Roseateles</taxon>
    </lineage>
</organism>
<dbReference type="InterPro" id="IPR013740">
    <property type="entry name" value="Redoxin"/>
</dbReference>
<keyword evidence="6" id="KW-1185">Reference proteome</keyword>
<dbReference type="RefSeq" id="WP_315652051.1">
    <property type="nucleotide sequence ID" value="NZ_JAVXZY010000008.1"/>
</dbReference>
<dbReference type="SUPFAM" id="SSF52833">
    <property type="entry name" value="Thioredoxin-like"/>
    <property type="match status" value="1"/>
</dbReference>
<dbReference type="InterPro" id="IPR036249">
    <property type="entry name" value="Thioredoxin-like_sf"/>
</dbReference>
<keyword evidence="3" id="KW-0676">Redox-active center</keyword>
<dbReference type="CDD" id="cd02966">
    <property type="entry name" value="TlpA_like_family"/>
    <property type="match status" value="1"/>
</dbReference>
<dbReference type="PANTHER" id="PTHR42852:SF18">
    <property type="entry name" value="CHROMOSOME UNDETERMINED SCAFFOLD_47, WHOLE GENOME SHOTGUN SEQUENCE"/>
    <property type="match status" value="1"/>
</dbReference>
<name>A0ABU3PF66_9BURK</name>
<dbReference type="InterPro" id="IPR013766">
    <property type="entry name" value="Thioredoxin_domain"/>
</dbReference>
<dbReference type="Pfam" id="PF08534">
    <property type="entry name" value="Redoxin"/>
    <property type="match status" value="1"/>
</dbReference>
<dbReference type="PROSITE" id="PS00194">
    <property type="entry name" value="THIOREDOXIN_1"/>
    <property type="match status" value="1"/>
</dbReference>
<dbReference type="PROSITE" id="PS51352">
    <property type="entry name" value="THIOREDOXIN_2"/>
    <property type="match status" value="1"/>
</dbReference>
<dbReference type="InterPro" id="IPR006311">
    <property type="entry name" value="TAT_signal"/>
</dbReference>
<keyword evidence="2" id="KW-0201">Cytochrome c-type biogenesis</keyword>
<evidence type="ECO:0000256" key="1">
    <source>
        <dbReference type="ARBA" id="ARBA00004196"/>
    </source>
</evidence>
<dbReference type="InterPro" id="IPR017937">
    <property type="entry name" value="Thioredoxin_CS"/>
</dbReference>
<evidence type="ECO:0000256" key="3">
    <source>
        <dbReference type="ARBA" id="ARBA00023284"/>
    </source>
</evidence>
<dbReference type="InterPro" id="IPR050553">
    <property type="entry name" value="Thioredoxin_ResA/DsbE_sf"/>
</dbReference>
<comment type="caution">
    <text evidence="5">The sequence shown here is derived from an EMBL/GenBank/DDBJ whole genome shotgun (WGS) entry which is preliminary data.</text>
</comment>
<dbReference type="Proteomes" id="UP001246372">
    <property type="component" value="Unassembled WGS sequence"/>
</dbReference>
<evidence type="ECO:0000259" key="4">
    <source>
        <dbReference type="PROSITE" id="PS51352"/>
    </source>
</evidence>
<evidence type="ECO:0000256" key="2">
    <source>
        <dbReference type="ARBA" id="ARBA00022748"/>
    </source>
</evidence>
<feature type="domain" description="Thioredoxin" evidence="4">
    <location>
        <begin position="7"/>
        <end position="174"/>
    </location>
</feature>
<sequence>MNRRHLLMGGTAAAAAALGAGLALRHERATALSPAASQFWAARFERPAGGELQAASYRGRPLLVNFWATWCAPCVKEMPELDAFRKGISKPGSWQLLGLAVDKADAVQAYLQRVPVGFDIGLAGLTGVDLARTLGNPQGGLPFSVAFDAAGEIIWRKLGPTSLDELRQVLLPRA</sequence>
<accession>A0ABU3PF66</accession>
<gene>
    <name evidence="5" type="ORF">RQP53_17935</name>
</gene>